<dbReference type="PIRSF" id="PIRSF035875">
    <property type="entry name" value="RNase_BN"/>
    <property type="match status" value="1"/>
</dbReference>
<feature type="transmembrane region" description="Helical" evidence="6">
    <location>
        <begin position="197"/>
        <end position="215"/>
    </location>
</feature>
<accession>A0A1H6K497</accession>
<dbReference type="EMBL" id="FNXE01000009">
    <property type="protein sequence ID" value="SEH69956.1"/>
    <property type="molecule type" value="Genomic_DNA"/>
</dbReference>
<keyword evidence="3 6" id="KW-0812">Transmembrane</keyword>
<keyword evidence="4 6" id="KW-1133">Transmembrane helix</keyword>
<dbReference type="AlphaFoldDB" id="A0A1H6K497"/>
<evidence type="ECO:0000313" key="7">
    <source>
        <dbReference type="EMBL" id="SEH69956.1"/>
    </source>
</evidence>
<gene>
    <name evidence="7" type="ORF">SAMN02927937_00930</name>
</gene>
<name>A0A1H6K497_9FLAO</name>
<feature type="transmembrane region" description="Helical" evidence="6">
    <location>
        <begin position="119"/>
        <end position="139"/>
    </location>
</feature>
<keyword evidence="5 6" id="KW-0472">Membrane</keyword>
<evidence type="ECO:0000256" key="1">
    <source>
        <dbReference type="ARBA" id="ARBA00004651"/>
    </source>
</evidence>
<dbReference type="PANTHER" id="PTHR30213">
    <property type="entry name" value="INNER MEMBRANE PROTEIN YHJD"/>
    <property type="match status" value="1"/>
</dbReference>
<keyword evidence="8" id="KW-1185">Reference proteome</keyword>
<evidence type="ECO:0000256" key="6">
    <source>
        <dbReference type="SAM" id="Phobius"/>
    </source>
</evidence>
<feature type="transmembrane region" description="Helical" evidence="6">
    <location>
        <begin position="227"/>
        <end position="250"/>
    </location>
</feature>
<evidence type="ECO:0000313" key="8">
    <source>
        <dbReference type="Proteomes" id="UP000199634"/>
    </source>
</evidence>
<dbReference type="PANTHER" id="PTHR30213:SF0">
    <property type="entry name" value="UPF0761 MEMBRANE PROTEIN YIHY"/>
    <property type="match status" value="1"/>
</dbReference>
<proteinExistence type="predicted"/>
<evidence type="ECO:0000256" key="5">
    <source>
        <dbReference type="ARBA" id="ARBA00023136"/>
    </source>
</evidence>
<keyword evidence="2" id="KW-1003">Cell membrane</keyword>
<dbReference type="Pfam" id="PF03631">
    <property type="entry name" value="Virul_fac_BrkB"/>
    <property type="match status" value="1"/>
</dbReference>
<evidence type="ECO:0000256" key="2">
    <source>
        <dbReference type="ARBA" id="ARBA00022475"/>
    </source>
</evidence>
<dbReference type="GO" id="GO:0005886">
    <property type="term" value="C:plasma membrane"/>
    <property type="evidence" value="ECO:0007669"/>
    <property type="project" value="UniProtKB-SubCell"/>
</dbReference>
<comment type="subcellular location">
    <subcellularLocation>
        <location evidence="1">Cell membrane</location>
        <topology evidence="1">Multi-pass membrane protein</topology>
    </subcellularLocation>
</comment>
<feature type="transmembrane region" description="Helical" evidence="6">
    <location>
        <begin position="57"/>
        <end position="79"/>
    </location>
</feature>
<dbReference type="Proteomes" id="UP000199634">
    <property type="component" value="Unassembled WGS sequence"/>
</dbReference>
<protein>
    <submittedName>
        <fullName evidence="7">Membrane protein</fullName>
    </submittedName>
</protein>
<sequence length="309" mass="34835">MGKKRFKITKLPVIGKLIKFSMRTKLPGLEGLTLYQLLRIYIAGIVEGALNYKAGSIAFTFFMALFPFALFLLNLIPYIPIDNFQESFLLFVEENVPPNTYDAIELILIDIINNSYRSLLSTGVIMSVIFMANGVNAIINGFQSSAHLSISRNFFRQYLIAIVLSVLLSVMLVISVAVYLSVEVLMHFSEYPYLADIGRNIFVVLMILLTVSILYKFGTKETKHLSFISYGSVFTTVLMSLTSVAFGFYVSKFAKYNELYGSIGTLLVIMIYIWINCMILLLGFELNAAIYTAKRKNSYISNSKTRNSV</sequence>
<reference evidence="7 8" key="1">
    <citation type="submission" date="2016-10" db="EMBL/GenBank/DDBJ databases">
        <authorList>
            <person name="de Groot N.N."/>
        </authorList>
    </citation>
    <scope>NUCLEOTIDE SEQUENCE [LARGE SCALE GENOMIC DNA]</scope>
    <source>
        <strain evidence="7 8">CGMCC 1.10825</strain>
    </source>
</reference>
<evidence type="ECO:0000256" key="3">
    <source>
        <dbReference type="ARBA" id="ARBA00022692"/>
    </source>
</evidence>
<feature type="transmembrane region" description="Helical" evidence="6">
    <location>
        <begin position="262"/>
        <end position="286"/>
    </location>
</feature>
<dbReference type="InterPro" id="IPR017039">
    <property type="entry name" value="Virul_fac_BrkB"/>
</dbReference>
<organism evidence="7 8">
    <name type="scientific">Paenimyroides marinum</name>
    <dbReference type="NCBI Taxonomy" id="1159016"/>
    <lineage>
        <taxon>Bacteria</taxon>
        <taxon>Pseudomonadati</taxon>
        <taxon>Bacteroidota</taxon>
        <taxon>Flavobacteriia</taxon>
        <taxon>Flavobacteriales</taxon>
        <taxon>Flavobacteriaceae</taxon>
        <taxon>Paenimyroides</taxon>
    </lineage>
</organism>
<feature type="transmembrane region" description="Helical" evidence="6">
    <location>
        <begin position="159"/>
        <end position="182"/>
    </location>
</feature>
<dbReference type="STRING" id="1159016.SAMN02927937_00930"/>
<dbReference type="NCBIfam" id="TIGR00765">
    <property type="entry name" value="yihY_not_rbn"/>
    <property type="match status" value="1"/>
</dbReference>
<evidence type="ECO:0000256" key="4">
    <source>
        <dbReference type="ARBA" id="ARBA00022989"/>
    </source>
</evidence>